<feature type="non-terminal residue" evidence="1">
    <location>
        <position position="58"/>
    </location>
</feature>
<keyword evidence="2" id="KW-1185">Reference proteome</keyword>
<protein>
    <submittedName>
        <fullName evidence="1">29606_t:CDS:1</fullName>
    </submittedName>
</protein>
<dbReference type="Proteomes" id="UP000789920">
    <property type="component" value="Unassembled WGS sequence"/>
</dbReference>
<name>A0ACA9SA80_9GLOM</name>
<accession>A0ACA9SA80</accession>
<organism evidence="1 2">
    <name type="scientific">Racocetra persica</name>
    <dbReference type="NCBI Taxonomy" id="160502"/>
    <lineage>
        <taxon>Eukaryota</taxon>
        <taxon>Fungi</taxon>
        <taxon>Fungi incertae sedis</taxon>
        <taxon>Mucoromycota</taxon>
        <taxon>Glomeromycotina</taxon>
        <taxon>Glomeromycetes</taxon>
        <taxon>Diversisporales</taxon>
        <taxon>Gigasporaceae</taxon>
        <taxon>Racocetra</taxon>
    </lineage>
</organism>
<sequence>LFDIFGEHYSDVYAEKKHKGHLSYEIIAGAAAFEAMKHFEKMHEEKTGEKDKFAFAKE</sequence>
<proteinExistence type="predicted"/>
<evidence type="ECO:0000313" key="2">
    <source>
        <dbReference type="Proteomes" id="UP000789920"/>
    </source>
</evidence>
<feature type="non-terminal residue" evidence="1">
    <location>
        <position position="1"/>
    </location>
</feature>
<reference evidence="1" key="1">
    <citation type="submission" date="2021-06" db="EMBL/GenBank/DDBJ databases">
        <authorList>
            <person name="Kallberg Y."/>
            <person name="Tangrot J."/>
            <person name="Rosling A."/>
        </authorList>
    </citation>
    <scope>NUCLEOTIDE SEQUENCE</scope>
    <source>
        <strain evidence="1">MA461A</strain>
    </source>
</reference>
<dbReference type="EMBL" id="CAJVQC010105759">
    <property type="protein sequence ID" value="CAG8833166.1"/>
    <property type="molecule type" value="Genomic_DNA"/>
</dbReference>
<evidence type="ECO:0000313" key="1">
    <source>
        <dbReference type="EMBL" id="CAG8833166.1"/>
    </source>
</evidence>
<comment type="caution">
    <text evidence="1">The sequence shown here is derived from an EMBL/GenBank/DDBJ whole genome shotgun (WGS) entry which is preliminary data.</text>
</comment>
<gene>
    <name evidence="1" type="ORF">RPERSI_LOCUS28729</name>
</gene>